<dbReference type="InterPro" id="IPR050392">
    <property type="entry name" value="Collagen/C1q_domain"/>
</dbReference>
<dbReference type="PANTHER" id="PTHR15427">
    <property type="entry name" value="EMILIN ELASTIN MICROFIBRIL INTERFACE-LOCATED PROTEIN ELASTIN MICROFIBRIL INTERFACER"/>
    <property type="match status" value="1"/>
</dbReference>
<comment type="subcellular location">
    <subcellularLocation>
        <location evidence="1">Secreted</location>
    </subcellularLocation>
</comment>
<dbReference type="PROSITE" id="PS50871">
    <property type="entry name" value="C1Q"/>
    <property type="match status" value="1"/>
</dbReference>
<dbReference type="SUPFAM" id="SSF49842">
    <property type="entry name" value="TNF-like"/>
    <property type="match status" value="1"/>
</dbReference>
<dbReference type="Gene3D" id="2.60.120.40">
    <property type="match status" value="1"/>
</dbReference>
<dbReference type="InterPro" id="IPR008983">
    <property type="entry name" value="Tumour_necrosis_fac-like_dom"/>
</dbReference>
<evidence type="ECO:0000256" key="1">
    <source>
        <dbReference type="ARBA" id="ARBA00004613"/>
    </source>
</evidence>
<dbReference type="InterPro" id="IPR001073">
    <property type="entry name" value="C1q_dom"/>
</dbReference>
<keyword evidence="2" id="KW-0964">Secreted</keyword>
<gene>
    <name evidence="4" type="ORF">KUTeg_003342</name>
</gene>
<accession>A0ABQ9FQ31</accession>
<feature type="domain" description="C1q" evidence="3">
    <location>
        <begin position="185"/>
        <end position="311"/>
    </location>
</feature>
<comment type="caution">
    <text evidence="4">The sequence shown here is derived from an EMBL/GenBank/DDBJ whole genome shotgun (WGS) entry which is preliminary data.</text>
</comment>
<proteinExistence type="predicted"/>
<sequence length="311" mass="35706">MDSPNYPRTMVYGMEKTIGKQESKRSDILVHDVVQQMVAEQIERKKILKKFRKIENELGDVKRELKERNTLMKDTKFLQKKLLLKVKHMKEEVKQTAVVEIKKELSRFKQRILGRMKNLWIKIKLHVKPIKGQIGDIKREFGEMRKKFSKEYGSINNDIADLRNKTSMPIPITTFFLDLSKIDCKLFKRGSFFATLLGHTTTSSAIVFNNVITNIGGGYNIRDGTFHCPTPGLYLFSSTLTANANAHVVGHLMKNGKQVARFHENIKTRYYPSASLTAVLRLTTGDKVWIKGYGIRHYSPDNAFTGVLIKP</sequence>
<dbReference type="SMART" id="SM00110">
    <property type="entry name" value="C1Q"/>
    <property type="match status" value="1"/>
</dbReference>
<dbReference type="Pfam" id="PF00386">
    <property type="entry name" value="C1q"/>
    <property type="match status" value="1"/>
</dbReference>
<reference evidence="4 5" key="1">
    <citation type="submission" date="2022-12" db="EMBL/GenBank/DDBJ databases">
        <title>Chromosome-level genome of Tegillarca granosa.</title>
        <authorList>
            <person name="Kim J."/>
        </authorList>
    </citation>
    <scope>NUCLEOTIDE SEQUENCE [LARGE SCALE GENOMIC DNA]</scope>
    <source>
        <strain evidence="4">Teg-2019</strain>
        <tissue evidence="4">Adductor muscle</tissue>
    </source>
</reference>
<dbReference type="Proteomes" id="UP001217089">
    <property type="component" value="Unassembled WGS sequence"/>
</dbReference>
<evidence type="ECO:0000313" key="5">
    <source>
        <dbReference type="Proteomes" id="UP001217089"/>
    </source>
</evidence>
<dbReference type="PRINTS" id="PR00007">
    <property type="entry name" value="COMPLEMNTC1Q"/>
</dbReference>
<organism evidence="4 5">
    <name type="scientific">Tegillarca granosa</name>
    <name type="common">Malaysian cockle</name>
    <name type="synonym">Anadara granosa</name>
    <dbReference type="NCBI Taxonomy" id="220873"/>
    <lineage>
        <taxon>Eukaryota</taxon>
        <taxon>Metazoa</taxon>
        <taxon>Spiralia</taxon>
        <taxon>Lophotrochozoa</taxon>
        <taxon>Mollusca</taxon>
        <taxon>Bivalvia</taxon>
        <taxon>Autobranchia</taxon>
        <taxon>Pteriomorphia</taxon>
        <taxon>Arcoida</taxon>
        <taxon>Arcoidea</taxon>
        <taxon>Arcidae</taxon>
        <taxon>Tegillarca</taxon>
    </lineage>
</organism>
<protein>
    <recommendedName>
        <fullName evidence="3">C1q domain-containing protein</fullName>
    </recommendedName>
</protein>
<evidence type="ECO:0000259" key="3">
    <source>
        <dbReference type="PROSITE" id="PS50871"/>
    </source>
</evidence>
<evidence type="ECO:0000313" key="4">
    <source>
        <dbReference type="EMBL" id="KAJ8318251.1"/>
    </source>
</evidence>
<dbReference type="EMBL" id="JARBDR010000214">
    <property type="protein sequence ID" value="KAJ8318251.1"/>
    <property type="molecule type" value="Genomic_DNA"/>
</dbReference>
<evidence type="ECO:0000256" key="2">
    <source>
        <dbReference type="ARBA" id="ARBA00022525"/>
    </source>
</evidence>
<dbReference type="PANTHER" id="PTHR15427:SF33">
    <property type="entry name" value="COLLAGEN IV NC1 DOMAIN-CONTAINING PROTEIN"/>
    <property type="match status" value="1"/>
</dbReference>
<name>A0ABQ9FQ31_TEGGR</name>
<keyword evidence="5" id="KW-1185">Reference proteome</keyword>